<dbReference type="SMART" id="SM00310">
    <property type="entry name" value="PTBI"/>
    <property type="match status" value="1"/>
</dbReference>
<dbReference type="SMART" id="SM01244">
    <property type="entry name" value="IRS"/>
    <property type="match status" value="1"/>
</dbReference>
<sequence>MCEERLCSALDPWKSCHIKEILAQAICVTHPNYQQIFTKNREDATEVKPLTTDKDKEKSFEIIFSSSKEKSSKDKSVKFIIDEFQNFTDWLAVIQKVIKNLDVTSVQPIESSLTPTPPVGGQGLILDLMMRQNALPNKEDDSVENRPASMASEDLDFDENVLYESANTGPKFEVTITETEASKRCQLSGKYDLLISSMNFCILDPKTSIILYVWPFRYLRRYGRNEQNFTFEAGRRCPSGPGLFSLSTDFGNEIFEGIVKRVKEIKDRQQKEKDSNKEAEAILLPTYTKGANKNKNAVNNETSEVSLTVGKLGSLRRKSENEVQASIIRDELESKLKIKSPATGKISTNTSPSIPTLVKPQVEANIKPGSNERIVSGNYELSEVGAEPTTEKFRSPHSTLEKESQYAVYDLAAGKHLLSPSGEKMLTMEEPQGEMYAELEERQEAWKTFAMETDNIHIEKSVQETKNTKPSKPKPALISPKPTVKVPSYTLVDKTKKGKKEIKDVSKGNDSSIEALNEVKATPPDELDTYDRISFNKSKPNKKAKPPNINSAGITAATSDLYNKLDKHPDGNKIDGAYSVGNEYATASAVSDTYADIDSKIPDEVIDQDAEYSQIMDVNSKKSSRYLPTENYSEIDLLPGEK</sequence>
<dbReference type="PANTHER" id="PTHR21258">
    <property type="entry name" value="DOCKING PROTEIN RELATED"/>
    <property type="match status" value="1"/>
</dbReference>
<proteinExistence type="predicted"/>
<feature type="domain" description="IRS-type PTB" evidence="2">
    <location>
        <begin position="168"/>
        <end position="272"/>
    </location>
</feature>
<dbReference type="EMBL" id="CAIIXF020000005">
    <property type="protein sequence ID" value="CAH1783862.1"/>
    <property type="molecule type" value="Genomic_DNA"/>
</dbReference>
<dbReference type="GO" id="GO:0005737">
    <property type="term" value="C:cytoplasm"/>
    <property type="evidence" value="ECO:0007669"/>
    <property type="project" value="TreeGrafter"/>
</dbReference>
<dbReference type="AlphaFoldDB" id="A0A8S4NQY1"/>
<dbReference type="InterPro" id="IPR002404">
    <property type="entry name" value="IRS_PTB"/>
</dbReference>
<dbReference type="SUPFAM" id="SSF50729">
    <property type="entry name" value="PH domain-like"/>
    <property type="match status" value="1"/>
</dbReference>
<reference evidence="3" key="1">
    <citation type="submission" date="2022-03" db="EMBL/GenBank/DDBJ databases">
        <authorList>
            <person name="Martin C."/>
        </authorList>
    </citation>
    <scope>NUCLEOTIDE SEQUENCE</scope>
</reference>
<evidence type="ECO:0000256" key="1">
    <source>
        <dbReference type="SAM" id="MobiDB-lite"/>
    </source>
</evidence>
<accession>A0A8S4NQY1</accession>
<feature type="region of interest" description="Disordered" evidence="1">
    <location>
        <begin position="462"/>
        <end position="482"/>
    </location>
</feature>
<feature type="region of interest" description="Disordered" evidence="1">
    <location>
        <begin position="524"/>
        <end position="553"/>
    </location>
</feature>
<dbReference type="Proteomes" id="UP000749559">
    <property type="component" value="Unassembled WGS sequence"/>
</dbReference>
<evidence type="ECO:0000259" key="2">
    <source>
        <dbReference type="PROSITE" id="PS51064"/>
    </source>
</evidence>
<dbReference type="GO" id="GO:0007265">
    <property type="term" value="P:Ras protein signal transduction"/>
    <property type="evidence" value="ECO:0007669"/>
    <property type="project" value="TreeGrafter"/>
</dbReference>
<dbReference type="OrthoDB" id="6288437at2759"/>
<keyword evidence="4" id="KW-1185">Reference proteome</keyword>
<dbReference type="InterPro" id="IPR011993">
    <property type="entry name" value="PH-like_dom_sf"/>
</dbReference>
<dbReference type="GO" id="GO:0007169">
    <property type="term" value="P:cell surface receptor protein tyrosine kinase signaling pathway"/>
    <property type="evidence" value="ECO:0007669"/>
    <property type="project" value="TreeGrafter"/>
</dbReference>
<protein>
    <recommendedName>
        <fullName evidence="2">IRS-type PTB domain-containing protein</fullName>
    </recommendedName>
</protein>
<evidence type="ECO:0000313" key="4">
    <source>
        <dbReference type="Proteomes" id="UP000749559"/>
    </source>
</evidence>
<comment type="caution">
    <text evidence="3">The sequence shown here is derived from an EMBL/GenBank/DDBJ whole genome shotgun (WGS) entry which is preliminary data.</text>
</comment>
<evidence type="ECO:0000313" key="3">
    <source>
        <dbReference type="EMBL" id="CAH1783862.1"/>
    </source>
</evidence>
<dbReference type="GO" id="GO:0043410">
    <property type="term" value="P:positive regulation of MAPK cascade"/>
    <property type="evidence" value="ECO:0007669"/>
    <property type="project" value="TreeGrafter"/>
</dbReference>
<dbReference type="PROSITE" id="PS51064">
    <property type="entry name" value="IRS_PTB"/>
    <property type="match status" value="1"/>
</dbReference>
<name>A0A8S4NQY1_OWEFU</name>
<dbReference type="PANTHER" id="PTHR21258:SF62">
    <property type="entry name" value="INSULIN RECEPTOR SUBSTRATE 1"/>
    <property type="match status" value="1"/>
</dbReference>
<dbReference type="InterPro" id="IPR050996">
    <property type="entry name" value="Docking_Protein_DOK"/>
</dbReference>
<gene>
    <name evidence="3" type="ORF">OFUS_LOCUS10143</name>
</gene>
<dbReference type="Gene3D" id="2.30.29.30">
    <property type="entry name" value="Pleckstrin-homology domain (PH domain)/Phosphotyrosine-binding domain (PTB)"/>
    <property type="match status" value="1"/>
</dbReference>
<dbReference type="Pfam" id="PF02174">
    <property type="entry name" value="IRS"/>
    <property type="match status" value="1"/>
</dbReference>
<organism evidence="3 4">
    <name type="scientific">Owenia fusiformis</name>
    <name type="common">Polychaete worm</name>
    <dbReference type="NCBI Taxonomy" id="6347"/>
    <lineage>
        <taxon>Eukaryota</taxon>
        <taxon>Metazoa</taxon>
        <taxon>Spiralia</taxon>
        <taxon>Lophotrochozoa</taxon>
        <taxon>Annelida</taxon>
        <taxon>Polychaeta</taxon>
        <taxon>Sedentaria</taxon>
        <taxon>Canalipalpata</taxon>
        <taxon>Sabellida</taxon>
        <taxon>Oweniida</taxon>
        <taxon>Oweniidae</taxon>
        <taxon>Owenia</taxon>
    </lineage>
</organism>